<name>A0A8S0WQ73_CYCAE</name>
<dbReference type="OrthoDB" id="2963117at2759"/>
<reference evidence="2 3" key="1">
    <citation type="submission" date="2020-01" db="EMBL/GenBank/DDBJ databases">
        <authorList>
            <person name="Gupta K D."/>
        </authorList>
    </citation>
    <scope>NUCLEOTIDE SEQUENCE [LARGE SCALE GENOMIC DNA]</scope>
</reference>
<evidence type="ECO:0000313" key="3">
    <source>
        <dbReference type="Proteomes" id="UP000467700"/>
    </source>
</evidence>
<dbReference type="Proteomes" id="UP000467700">
    <property type="component" value="Unassembled WGS sequence"/>
</dbReference>
<accession>A0A8S0WQ73</accession>
<protein>
    <submittedName>
        <fullName evidence="2">Uncharacterized protein</fullName>
    </submittedName>
</protein>
<proteinExistence type="predicted"/>
<feature type="region of interest" description="Disordered" evidence="1">
    <location>
        <begin position="1"/>
        <end position="29"/>
    </location>
</feature>
<gene>
    <name evidence="2" type="ORF">AAE3_LOCUS5165</name>
</gene>
<dbReference type="EMBL" id="CACVBS010000037">
    <property type="protein sequence ID" value="CAA7262762.1"/>
    <property type="molecule type" value="Genomic_DNA"/>
</dbReference>
<keyword evidence="3" id="KW-1185">Reference proteome</keyword>
<comment type="caution">
    <text evidence="2">The sequence shown here is derived from an EMBL/GenBank/DDBJ whole genome shotgun (WGS) entry which is preliminary data.</text>
</comment>
<organism evidence="2 3">
    <name type="scientific">Cyclocybe aegerita</name>
    <name type="common">Black poplar mushroom</name>
    <name type="synonym">Agrocybe aegerita</name>
    <dbReference type="NCBI Taxonomy" id="1973307"/>
    <lineage>
        <taxon>Eukaryota</taxon>
        <taxon>Fungi</taxon>
        <taxon>Dikarya</taxon>
        <taxon>Basidiomycota</taxon>
        <taxon>Agaricomycotina</taxon>
        <taxon>Agaricomycetes</taxon>
        <taxon>Agaricomycetidae</taxon>
        <taxon>Agaricales</taxon>
        <taxon>Agaricineae</taxon>
        <taxon>Bolbitiaceae</taxon>
        <taxon>Cyclocybe</taxon>
    </lineage>
</organism>
<sequence length="247" mass="27970">MPADTPTRIPGLRRLGIPTTMPSTGGTPRPTVVQIGDSIPESTYWHLSTVLRKTPHYENQYYLSLNGYLKTIFPEEQLYGVAPQHIIRPSLDADDIDEFQLAELSFTSTGGVHESRFQAGHERGKKIPDFTIIRVRPTSLNMYNKFFVCILEVKRDEVSKSHAIDQLLSYLLAMRDHSRHDPDAPGILLEGRKCSVWRLVDDEVFGTNIDVVDEFDVLDEIDAETGLDKLTALLADISCKHWDRADF</sequence>
<evidence type="ECO:0000256" key="1">
    <source>
        <dbReference type="SAM" id="MobiDB-lite"/>
    </source>
</evidence>
<dbReference type="AlphaFoldDB" id="A0A8S0WQ73"/>
<evidence type="ECO:0000313" key="2">
    <source>
        <dbReference type="EMBL" id="CAA7262762.1"/>
    </source>
</evidence>